<name>A0A0D2VJY0_GOSRA</name>
<dbReference type="InterPro" id="IPR025753">
    <property type="entry name" value="AAA_N_dom"/>
</dbReference>
<evidence type="ECO:0000256" key="3">
    <source>
        <dbReference type="ARBA" id="ARBA00022801"/>
    </source>
</evidence>
<evidence type="ECO:0000256" key="2">
    <source>
        <dbReference type="ARBA" id="ARBA00007448"/>
    </source>
</evidence>
<comment type="similarity">
    <text evidence="2">Belongs to the AAA ATPase family. BCS1 subfamily.</text>
</comment>
<dbReference type="EMBL" id="CM001750">
    <property type="protein sequence ID" value="KJB70625.1"/>
    <property type="molecule type" value="Genomic_DNA"/>
</dbReference>
<evidence type="ECO:0000256" key="5">
    <source>
        <dbReference type="ARBA" id="ARBA00022842"/>
    </source>
</evidence>
<evidence type="ECO:0000313" key="10">
    <source>
        <dbReference type="EMBL" id="KJB70625.1"/>
    </source>
</evidence>
<dbReference type="Pfam" id="PF25568">
    <property type="entry name" value="AAA_lid_At3g28540"/>
    <property type="match status" value="1"/>
</dbReference>
<dbReference type="GO" id="GO:0016887">
    <property type="term" value="F:ATP hydrolysis activity"/>
    <property type="evidence" value="ECO:0007669"/>
    <property type="project" value="InterPro"/>
</dbReference>
<dbReference type="STRING" id="29730.A0A0D2VJY0"/>
<protein>
    <recommendedName>
        <fullName evidence="9">AAA+ ATPase domain-containing protein</fullName>
    </recommendedName>
</protein>
<keyword evidence="5" id="KW-0460">Magnesium</keyword>
<dbReference type="SMART" id="SM00382">
    <property type="entry name" value="AAA"/>
    <property type="match status" value="1"/>
</dbReference>
<keyword evidence="3" id="KW-0378">Hydrolase</keyword>
<feature type="compositionally biased region" description="Basic residues" evidence="8">
    <location>
        <begin position="474"/>
        <end position="490"/>
    </location>
</feature>
<dbReference type="PROSITE" id="PS00674">
    <property type="entry name" value="AAA"/>
    <property type="match status" value="1"/>
</dbReference>
<evidence type="ECO:0000256" key="4">
    <source>
        <dbReference type="ARBA" id="ARBA00022840"/>
    </source>
</evidence>
<accession>A0A0D2VJY0</accession>
<dbReference type="Gene3D" id="6.10.280.40">
    <property type="match status" value="1"/>
</dbReference>
<dbReference type="Gene3D" id="3.40.50.300">
    <property type="entry name" value="P-loop containing nucleotide triphosphate hydrolases"/>
    <property type="match status" value="1"/>
</dbReference>
<dbReference type="PANTHER" id="PTHR23070">
    <property type="entry name" value="BCS1 AAA-TYPE ATPASE"/>
    <property type="match status" value="1"/>
</dbReference>
<dbReference type="OrthoDB" id="10251412at2759"/>
<keyword evidence="11" id="KW-1185">Reference proteome</keyword>
<keyword evidence="7" id="KW-0547">Nucleotide-binding</keyword>
<feature type="domain" description="AAA+ ATPase" evidence="9">
    <location>
        <begin position="242"/>
        <end position="380"/>
    </location>
</feature>
<keyword evidence="4 7" id="KW-0067">ATP-binding</keyword>
<proteinExistence type="inferred from homology"/>
<dbReference type="Gramene" id="KJB70625">
    <property type="protein sequence ID" value="KJB70625"/>
    <property type="gene ID" value="B456_011G085300"/>
</dbReference>
<dbReference type="InterPro" id="IPR058017">
    <property type="entry name" value="At3g28540-like_C"/>
</dbReference>
<dbReference type="OMA" id="VKVTWRM"/>
<evidence type="ECO:0000313" key="11">
    <source>
        <dbReference type="Proteomes" id="UP000032304"/>
    </source>
</evidence>
<sequence>MLSQRKEMKTKGLLSTAASIAATAMVIRTIANDFFPAEITNYFSMRLRGLSHRFSSQLTIVIDEFRGHVVNQVFEAADAYLGTKTATPSIQRVKVGKTDKDNNLSLSMDRGGTLVDVYENVEMKWKLVCSQVPSHNHGDVNSSQRSEVRHYELSFHKRNKDLVIDSYLPYILERAKLMREENKSIKLHTVVYGRWDDDVVIFKHPMTFNSLAMDWELKRAVMEDLEMFTNGEEYYKRVGKAWKRGYLLYGPPGTGKSSLIAAMANHLKYDIYDLDLTDVRNNSDLRFLLLSISSRSILVVEDIDCSIELENRESEEAEAHSNQGDNQITLSGLLNVIDGLWSCCGEERIIIFTTNHKKRLDPALVRPGRMDMHVHMSYCNASVFKQLAFNYFGIRDHGVFEQIEKLLEEVNVSPAEVAGELLKKNSNSNAEAAFQGLLKFLHEKKEKGEEETVNIPSSVQFSTISINQSSRGLGRGRGRRGRGRFRHSGR</sequence>
<dbReference type="InterPro" id="IPR050747">
    <property type="entry name" value="Mitochondrial_chaperone_BCS1"/>
</dbReference>
<dbReference type="Pfam" id="PF00004">
    <property type="entry name" value="AAA"/>
    <property type="match status" value="1"/>
</dbReference>
<dbReference type="SUPFAM" id="SSF52540">
    <property type="entry name" value="P-loop containing nucleoside triphosphate hydrolases"/>
    <property type="match status" value="1"/>
</dbReference>
<comment type="catalytic activity">
    <reaction evidence="6">
        <text>ATP + H2O = ADP + phosphate + H(+)</text>
        <dbReference type="Rhea" id="RHEA:13065"/>
        <dbReference type="ChEBI" id="CHEBI:15377"/>
        <dbReference type="ChEBI" id="CHEBI:15378"/>
        <dbReference type="ChEBI" id="CHEBI:30616"/>
        <dbReference type="ChEBI" id="CHEBI:43474"/>
        <dbReference type="ChEBI" id="CHEBI:456216"/>
    </reaction>
</comment>
<evidence type="ECO:0000256" key="1">
    <source>
        <dbReference type="ARBA" id="ARBA00001946"/>
    </source>
</evidence>
<dbReference type="Pfam" id="PF14363">
    <property type="entry name" value="AAA_assoc"/>
    <property type="match status" value="1"/>
</dbReference>
<dbReference type="InterPro" id="IPR003960">
    <property type="entry name" value="ATPase_AAA_CS"/>
</dbReference>
<gene>
    <name evidence="10" type="ORF">B456_011G085300</name>
</gene>
<dbReference type="Proteomes" id="UP000032304">
    <property type="component" value="Chromosome 11"/>
</dbReference>
<dbReference type="GO" id="GO:0006950">
    <property type="term" value="P:response to stress"/>
    <property type="evidence" value="ECO:0007669"/>
    <property type="project" value="UniProtKB-ARBA"/>
</dbReference>
<dbReference type="InterPro" id="IPR003593">
    <property type="entry name" value="AAA+_ATPase"/>
</dbReference>
<feature type="region of interest" description="Disordered" evidence="8">
    <location>
        <begin position="466"/>
        <end position="490"/>
    </location>
</feature>
<comment type="cofactor">
    <cofactor evidence="1">
        <name>Mg(2+)</name>
        <dbReference type="ChEBI" id="CHEBI:18420"/>
    </cofactor>
</comment>
<dbReference type="CDD" id="cd19510">
    <property type="entry name" value="RecA-like_BCS1"/>
    <property type="match status" value="1"/>
</dbReference>
<evidence type="ECO:0000256" key="7">
    <source>
        <dbReference type="RuleBase" id="RU003651"/>
    </source>
</evidence>
<dbReference type="InterPro" id="IPR003959">
    <property type="entry name" value="ATPase_AAA_core"/>
</dbReference>
<dbReference type="GO" id="GO:0005524">
    <property type="term" value="F:ATP binding"/>
    <property type="evidence" value="ECO:0007669"/>
    <property type="project" value="UniProtKB-KW"/>
</dbReference>
<evidence type="ECO:0000256" key="6">
    <source>
        <dbReference type="ARBA" id="ARBA00049360"/>
    </source>
</evidence>
<dbReference type="AlphaFoldDB" id="A0A0D2VJY0"/>
<dbReference type="KEGG" id="gra:105775936"/>
<dbReference type="eggNOG" id="KOG0743">
    <property type="taxonomic scope" value="Eukaryota"/>
</dbReference>
<evidence type="ECO:0000256" key="8">
    <source>
        <dbReference type="SAM" id="MobiDB-lite"/>
    </source>
</evidence>
<reference evidence="10 11" key="1">
    <citation type="journal article" date="2012" name="Nature">
        <title>Repeated polyploidization of Gossypium genomes and the evolution of spinnable cotton fibres.</title>
        <authorList>
            <person name="Paterson A.H."/>
            <person name="Wendel J.F."/>
            <person name="Gundlach H."/>
            <person name="Guo H."/>
            <person name="Jenkins J."/>
            <person name="Jin D."/>
            <person name="Llewellyn D."/>
            <person name="Showmaker K.C."/>
            <person name="Shu S."/>
            <person name="Udall J."/>
            <person name="Yoo M.J."/>
            <person name="Byers R."/>
            <person name="Chen W."/>
            <person name="Doron-Faigenboim A."/>
            <person name="Duke M.V."/>
            <person name="Gong L."/>
            <person name="Grimwood J."/>
            <person name="Grover C."/>
            <person name="Grupp K."/>
            <person name="Hu G."/>
            <person name="Lee T.H."/>
            <person name="Li J."/>
            <person name="Lin L."/>
            <person name="Liu T."/>
            <person name="Marler B.S."/>
            <person name="Page J.T."/>
            <person name="Roberts A.W."/>
            <person name="Romanel E."/>
            <person name="Sanders W.S."/>
            <person name="Szadkowski E."/>
            <person name="Tan X."/>
            <person name="Tang H."/>
            <person name="Xu C."/>
            <person name="Wang J."/>
            <person name="Wang Z."/>
            <person name="Zhang D."/>
            <person name="Zhang L."/>
            <person name="Ashrafi H."/>
            <person name="Bedon F."/>
            <person name="Bowers J.E."/>
            <person name="Brubaker C.L."/>
            <person name="Chee P.W."/>
            <person name="Das S."/>
            <person name="Gingle A.R."/>
            <person name="Haigler C.H."/>
            <person name="Harker D."/>
            <person name="Hoffmann L.V."/>
            <person name="Hovav R."/>
            <person name="Jones D.C."/>
            <person name="Lemke C."/>
            <person name="Mansoor S."/>
            <person name="ur Rahman M."/>
            <person name="Rainville L.N."/>
            <person name="Rambani A."/>
            <person name="Reddy U.K."/>
            <person name="Rong J.K."/>
            <person name="Saranga Y."/>
            <person name="Scheffler B.E."/>
            <person name="Scheffler J.A."/>
            <person name="Stelly D.M."/>
            <person name="Triplett B.A."/>
            <person name="Van Deynze A."/>
            <person name="Vaslin M.F."/>
            <person name="Waghmare V.N."/>
            <person name="Walford S.A."/>
            <person name="Wright R.J."/>
            <person name="Zaki E.A."/>
            <person name="Zhang T."/>
            <person name="Dennis E.S."/>
            <person name="Mayer K.F."/>
            <person name="Peterson D.G."/>
            <person name="Rokhsar D.S."/>
            <person name="Wang X."/>
            <person name="Schmutz J."/>
        </authorList>
    </citation>
    <scope>NUCLEOTIDE SEQUENCE [LARGE SCALE GENOMIC DNA]</scope>
</reference>
<organism evidence="10 11">
    <name type="scientific">Gossypium raimondii</name>
    <name type="common">Peruvian cotton</name>
    <name type="synonym">Gossypium klotzschianum subsp. raimondii</name>
    <dbReference type="NCBI Taxonomy" id="29730"/>
    <lineage>
        <taxon>Eukaryota</taxon>
        <taxon>Viridiplantae</taxon>
        <taxon>Streptophyta</taxon>
        <taxon>Embryophyta</taxon>
        <taxon>Tracheophyta</taxon>
        <taxon>Spermatophyta</taxon>
        <taxon>Magnoliopsida</taxon>
        <taxon>eudicotyledons</taxon>
        <taxon>Gunneridae</taxon>
        <taxon>Pentapetalae</taxon>
        <taxon>rosids</taxon>
        <taxon>malvids</taxon>
        <taxon>Malvales</taxon>
        <taxon>Malvaceae</taxon>
        <taxon>Malvoideae</taxon>
        <taxon>Gossypium</taxon>
    </lineage>
</organism>
<evidence type="ECO:0000259" key="9">
    <source>
        <dbReference type="SMART" id="SM00382"/>
    </source>
</evidence>
<dbReference type="InterPro" id="IPR027417">
    <property type="entry name" value="P-loop_NTPase"/>
</dbReference>